<dbReference type="Pfam" id="PF26639">
    <property type="entry name" value="Het-6_barrel"/>
    <property type="match status" value="1"/>
</dbReference>
<proteinExistence type="predicted"/>
<accession>A0AAV9GE96</accession>
<gene>
    <name evidence="3" type="ORF">QBC34DRAFT_486967</name>
</gene>
<organism evidence="3 4">
    <name type="scientific">Podospora aff. communis PSN243</name>
    <dbReference type="NCBI Taxonomy" id="3040156"/>
    <lineage>
        <taxon>Eukaryota</taxon>
        <taxon>Fungi</taxon>
        <taxon>Dikarya</taxon>
        <taxon>Ascomycota</taxon>
        <taxon>Pezizomycotina</taxon>
        <taxon>Sordariomycetes</taxon>
        <taxon>Sordariomycetidae</taxon>
        <taxon>Sordariales</taxon>
        <taxon>Podosporaceae</taxon>
        <taxon>Podospora</taxon>
    </lineage>
</organism>
<feature type="signal peptide" evidence="1">
    <location>
        <begin position="1"/>
        <end position="20"/>
    </location>
</feature>
<dbReference type="PANTHER" id="PTHR24148">
    <property type="entry name" value="ANKYRIN REPEAT DOMAIN-CONTAINING PROTEIN 39 HOMOLOG-RELATED"/>
    <property type="match status" value="1"/>
</dbReference>
<dbReference type="Proteomes" id="UP001321760">
    <property type="component" value="Unassembled WGS sequence"/>
</dbReference>
<evidence type="ECO:0000313" key="4">
    <source>
        <dbReference type="Proteomes" id="UP001321760"/>
    </source>
</evidence>
<evidence type="ECO:0000313" key="3">
    <source>
        <dbReference type="EMBL" id="KAK4446202.1"/>
    </source>
</evidence>
<feature type="chain" id="PRO_5043373091" evidence="1">
    <location>
        <begin position="21"/>
        <end position="743"/>
    </location>
</feature>
<comment type="caution">
    <text evidence="3">The sequence shown here is derived from an EMBL/GenBank/DDBJ whole genome shotgun (WGS) entry which is preliminary data.</text>
</comment>
<reference evidence="3" key="1">
    <citation type="journal article" date="2023" name="Mol. Phylogenet. Evol.">
        <title>Genome-scale phylogeny and comparative genomics of the fungal order Sordariales.</title>
        <authorList>
            <person name="Hensen N."/>
            <person name="Bonometti L."/>
            <person name="Westerberg I."/>
            <person name="Brannstrom I.O."/>
            <person name="Guillou S."/>
            <person name="Cros-Aarteil S."/>
            <person name="Calhoun S."/>
            <person name="Haridas S."/>
            <person name="Kuo A."/>
            <person name="Mondo S."/>
            <person name="Pangilinan J."/>
            <person name="Riley R."/>
            <person name="LaButti K."/>
            <person name="Andreopoulos B."/>
            <person name="Lipzen A."/>
            <person name="Chen C."/>
            <person name="Yan M."/>
            <person name="Daum C."/>
            <person name="Ng V."/>
            <person name="Clum A."/>
            <person name="Steindorff A."/>
            <person name="Ohm R.A."/>
            <person name="Martin F."/>
            <person name="Silar P."/>
            <person name="Natvig D.O."/>
            <person name="Lalanne C."/>
            <person name="Gautier V."/>
            <person name="Ament-Velasquez S.L."/>
            <person name="Kruys A."/>
            <person name="Hutchinson M.I."/>
            <person name="Powell A.J."/>
            <person name="Barry K."/>
            <person name="Miller A.N."/>
            <person name="Grigoriev I.V."/>
            <person name="Debuchy R."/>
            <person name="Gladieux P."/>
            <person name="Hiltunen Thoren M."/>
            <person name="Johannesson H."/>
        </authorList>
    </citation>
    <scope>NUCLEOTIDE SEQUENCE</scope>
    <source>
        <strain evidence="3">PSN243</strain>
    </source>
</reference>
<dbReference type="InterPro" id="IPR052895">
    <property type="entry name" value="HetReg/Transcr_Mod"/>
</dbReference>
<reference evidence="3" key="2">
    <citation type="submission" date="2023-05" db="EMBL/GenBank/DDBJ databases">
        <authorList>
            <consortium name="Lawrence Berkeley National Laboratory"/>
            <person name="Steindorff A."/>
            <person name="Hensen N."/>
            <person name="Bonometti L."/>
            <person name="Westerberg I."/>
            <person name="Brannstrom I.O."/>
            <person name="Guillou S."/>
            <person name="Cros-Aarteil S."/>
            <person name="Calhoun S."/>
            <person name="Haridas S."/>
            <person name="Kuo A."/>
            <person name="Mondo S."/>
            <person name="Pangilinan J."/>
            <person name="Riley R."/>
            <person name="Labutti K."/>
            <person name="Andreopoulos B."/>
            <person name="Lipzen A."/>
            <person name="Chen C."/>
            <person name="Yanf M."/>
            <person name="Daum C."/>
            <person name="Ng V."/>
            <person name="Clum A."/>
            <person name="Ohm R."/>
            <person name="Martin F."/>
            <person name="Silar P."/>
            <person name="Natvig D."/>
            <person name="Lalanne C."/>
            <person name="Gautier V."/>
            <person name="Ament-Velasquez S.L."/>
            <person name="Kruys A."/>
            <person name="Hutchinson M.I."/>
            <person name="Powell A.J."/>
            <person name="Barry K."/>
            <person name="Miller A.N."/>
            <person name="Grigoriev I.V."/>
            <person name="Debuchy R."/>
            <person name="Gladieux P."/>
            <person name="Thoren M.H."/>
            <person name="Johannesson H."/>
        </authorList>
    </citation>
    <scope>NUCLEOTIDE SEQUENCE</scope>
    <source>
        <strain evidence="3">PSN243</strain>
    </source>
</reference>
<dbReference type="PANTHER" id="PTHR24148:SF64">
    <property type="entry name" value="HETEROKARYON INCOMPATIBILITY DOMAIN-CONTAINING PROTEIN"/>
    <property type="match status" value="1"/>
</dbReference>
<evidence type="ECO:0000259" key="2">
    <source>
        <dbReference type="Pfam" id="PF06985"/>
    </source>
</evidence>
<evidence type="ECO:0000256" key="1">
    <source>
        <dbReference type="SAM" id="SignalP"/>
    </source>
</evidence>
<dbReference type="InterPro" id="IPR010730">
    <property type="entry name" value="HET"/>
</dbReference>
<feature type="domain" description="Heterokaryon incompatibility" evidence="2">
    <location>
        <begin position="109"/>
        <end position="267"/>
    </location>
</feature>
<protein>
    <submittedName>
        <fullName evidence="3">HET domain-containing protein</fullName>
    </submittedName>
</protein>
<dbReference type="Pfam" id="PF06985">
    <property type="entry name" value="HET"/>
    <property type="match status" value="1"/>
</dbReference>
<sequence>MQRVVAIVAGLVRFPSLICCTAVGKERGLRGRDDRLKVEVIGQLRLALLEEIPLWIVMSTYQYQPLPPVAEFGKTPPFTRIIRLASAPNRDDPLIAALELVDVSNTTPYEALSYTWGTDPPSDYLWLSDFPLPIKPNLEAALRSLRLPNMVRRVWVDAVCIDQNNVDEKSRQIQYMRLVYKHSARVIVWLGSKTPGVEQAFAAAQRLSNTLDELETAAGTTRGNNLDPETVEAFLTSMTDDLPPTCLHYLNELFERPYWTRTWCIQEVVAAPWAIVRVEDLEISFSELMSTTLIVTEWRAKVAIDKPFILWHRIYLQRHPRHPVFPSKVPGSVGDLLDVLHIARGFQATDIRDKIFALIGICDEGLYPALTFTQVEGESNTNRRMQLLRGAITSFHDFMQRHGADPEYGVPRDLRPDYRKEAVDVYVDMTRFLLRKSPRLLNVLHHVQHNTDPTLVRDEYPSWVPKWFEPATVFPLKGAFHAGQCDGHFRYFSDIHDNPTIGKPVYPRVLSLDGFGVDIVDRVSDVLEFGFSDDRRTIAVIQAAWSQIFGPGFPMFGPNRTAYLHHPNEPLEMAFCNALAASPLGYMTAAMIRNSRWGNWSNALPANAMEEGKGEGPITDECNKEIAAFLAHISSAGGGEVSVPLPETCLAFVGAVRMYALNRRLFLTRGGRLGIGPSVMRPGDEAVVLLGGKVPFVLRLRGDHHVFIGSSYVRDNRVMWGDETDKVIYRKPGALARVTFQLR</sequence>
<keyword evidence="4" id="KW-1185">Reference proteome</keyword>
<name>A0AAV9GE96_9PEZI</name>
<dbReference type="EMBL" id="MU865959">
    <property type="protein sequence ID" value="KAK4446202.1"/>
    <property type="molecule type" value="Genomic_DNA"/>
</dbReference>
<keyword evidence="1" id="KW-0732">Signal</keyword>
<dbReference type="AlphaFoldDB" id="A0AAV9GE96"/>